<evidence type="ECO:0000256" key="4">
    <source>
        <dbReference type="ARBA" id="ARBA00023125"/>
    </source>
</evidence>
<dbReference type="GO" id="GO:0005634">
    <property type="term" value="C:nucleus"/>
    <property type="evidence" value="ECO:0007669"/>
    <property type="project" value="UniProtKB-SubCell"/>
</dbReference>
<feature type="compositionally biased region" description="Basic and acidic residues" evidence="10">
    <location>
        <begin position="132"/>
        <end position="147"/>
    </location>
</feature>
<evidence type="ECO:0000256" key="8">
    <source>
        <dbReference type="RuleBase" id="RU000682"/>
    </source>
</evidence>
<proteinExistence type="inferred from homology"/>
<keyword evidence="3" id="KW-0217">Developmental protein</keyword>
<reference evidence="12" key="1">
    <citation type="submission" date="2025-08" db="UniProtKB">
        <authorList>
            <consortium name="RefSeq"/>
        </authorList>
    </citation>
    <scope>IDENTIFICATION</scope>
    <source>
        <tissue evidence="12">Whole insect</tissue>
    </source>
</reference>
<accession>A0A6P7FGB2</accession>
<evidence type="ECO:0000259" key="11">
    <source>
        <dbReference type="PROSITE" id="PS50071"/>
    </source>
</evidence>
<dbReference type="FunFam" id="1.10.10.60:FF:000193">
    <property type="entry name" value="Ultrabithorax, isoform C"/>
    <property type="match status" value="1"/>
</dbReference>
<evidence type="ECO:0000256" key="9">
    <source>
        <dbReference type="RuleBase" id="RU004442"/>
    </source>
</evidence>
<feature type="region of interest" description="Disordered" evidence="10">
    <location>
        <begin position="127"/>
        <end position="147"/>
    </location>
</feature>
<dbReference type="AlphaFoldDB" id="A0A6P7FGB2"/>
<evidence type="ECO:0000256" key="10">
    <source>
        <dbReference type="SAM" id="MobiDB-lite"/>
    </source>
</evidence>
<dbReference type="Pfam" id="PF00046">
    <property type="entry name" value="Homeodomain"/>
    <property type="match status" value="1"/>
</dbReference>
<evidence type="ECO:0000256" key="3">
    <source>
        <dbReference type="ARBA" id="ARBA00022473"/>
    </source>
</evidence>
<comment type="similarity">
    <text evidence="2 9">Belongs to the Antp homeobox family.</text>
</comment>
<keyword evidence="6 7" id="KW-0539">Nucleus</keyword>
<dbReference type="GO" id="GO:0000122">
    <property type="term" value="P:negative regulation of transcription by RNA polymerase II"/>
    <property type="evidence" value="ECO:0007669"/>
    <property type="project" value="TreeGrafter"/>
</dbReference>
<dbReference type="PROSITE" id="PS00032">
    <property type="entry name" value="ANTENNAPEDIA"/>
    <property type="match status" value="1"/>
</dbReference>
<dbReference type="OrthoDB" id="6159439at2759"/>
<evidence type="ECO:0000256" key="2">
    <source>
        <dbReference type="ARBA" id="ARBA00009107"/>
    </source>
</evidence>
<dbReference type="InterPro" id="IPR020479">
    <property type="entry name" value="HD_metazoa"/>
</dbReference>
<dbReference type="SUPFAM" id="SSF46689">
    <property type="entry name" value="Homeodomain-like"/>
    <property type="match status" value="1"/>
</dbReference>
<dbReference type="InterPro" id="IPR009057">
    <property type="entry name" value="Homeodomain-like_sf"/>
</dbReference>
<dbReference type="Gene3D" id="1.10.10.60">
    <property type="entry name" value="Homeodomain-like"/>
    <property type="match status" value="1"/>
</dbReference>
<keyword evidence="5 7" id="KW-0371">Homeobox</keyword>
<dbReference type="InterPro" id="IPR017995">
    <property type="entry name" value="Homeobox_antennapedia"/>
</dbReference>
<sequence>MSASTDFSCDYWNPNHYYRNNYFYDTQRIPGYDSPVTNVPAKDDSATTNANHLPYPFFGDNPYQIKDATYQVKEEVTYSNCRFNINQSYLGPDTGTDNSLSPPPMNKNYMGNQGQFDSCRRYELSPVGESDSCDKEVDQAKKTAKAEDSPALRALLTKPAGKKIAYDYGELHKPANNGYHKNRFDDGFSTTREGNGFDGEDKEIIGVFNKEEGCAEDKISGDNLQSVQASFYPWMKTSHGDISAKGSKRTRQTYTRYQTLELEKEFHFNKYLTRRRRIEIAHTLCLTERQIKIWFQNRRMKAKKDGKLAFLQQDFSPLDDLSVNQTMYPSPSDVPNPFYQNNCVQENREIPRESLMSDENRNSFRNDLAKPLTAIKNIPGPPLTP</sequence>
<dbReference type="InParanoid" id="A0A6P7FGB2"/>
<dbReference type="InterPro" id="IPR017970">
    <property type="entry name" value="Homeobox_CS"/>
</dbReference>
<name>A0A6P7FGB2_DIAVI</name>
<dbReference type="PANTHER" id="PTHR45659">
    <property type="entry name" value="HOMEOBOX PROTEIN HOX"/>
    <property type="match status" value="1"/>
</dbReference>
<dbReference type="PRINTS" id="PR00025">
    <property type="entry name" value="ANTENNAPEDIA"/>
</dbReference>
<dbReference type="GO" id="GO:0000981">
    <property type="term" value="F:DNA-binding transcription factor activity, RNA polymerase II-specific"/>
    <property type="evidence" value="ECO:0007669"/>
    <property type="project" value="InterPro"/>
</dbReference>
<evidence type="ECO:0000256" key="6">
    <source>
        <dbReference type="ARBA" id="ARBA00023242"/>
    </source>
</evidence>
<dbReference type="GO" id="GO:0000978">
    <property type="term" value="F:RNA polymerase II cis-regulatory region sequence-specific DNA binding"/>
    <property type="evidence" value="ECO:0007669"/>
    <property type="project" value="TreeGrafter"/>
</dbReference>
<feature type="domain" description="Homeobox" evidence="11">
    <location>
        <begin position="245"/>
        <end position="305"/>
    </location>
</feature>
<evidence type="ECO:0000256" key="7">
    <source>
        <dbReference type="PROSITE-ProRule" id="PRU00108"/>
    </source>
</evidence>
<dbReference type="PROSITE" id="PS00027">
    <property type="entry name" value="HOMEOBOX_1"/>
    <property type="match status" value="1"/>
</dbReference>
<gene>
    <name evidence="12" type="primary">LOC114327735</name>
</gene>
<dbReference type="RefSeq" id="XP_028132243.1">
    <property type="nucleotide sequence ID" value="XM_028276442.1"/>
</dbReference>
<dbReference type="InterPro" id="IPR001356">
    <property type="entry name" value="HD"/>
</dbReference>
<dbReference type="PROSITE" id="PS50071">
    <property type="entry name" value="HOMEOBOX_2"/>
    <property type="match status" value="1"/>
</dbReference>
<comment type="subcellular location">
    <subcellularLocation>
        <location evidence="1 7 8">Nucleus</location>
    </subcellularLocation>
</comment>
<dbReference type="CDD" id="cd00086">
    <property type="entry name" value="homeodomain"/>
    <property type="match status" value="1"/>
</dbReference>
<evidence type="ECO:0000256" key="1">
    <source>
        <dbReference type="ARBA" id="ARBA00004123"/>
    </source>
</evidence>
<dbReference type="InterPro" id="IPR001827">
    <property type="entry name" value="Homeobox_Antennapedia_CS"/>
</dbReference>
<keyword evidence="4 7" id="KW-0238">DNA-binding</keyword>
<evidence type="ECO:0000256" key="5">
    <source>
        <dbReference type="ARBA" id="ARBA00023155"/>
    </source>
</evidence>
<dbReference type="SMART" id="SM00389">
    <property type="entry name" value="HOX"/>
    <property type="match status" value="1"/>
</dbReference>
<organism evidence="12">
    <name type="scientific">Diabrotica virgifera virgifera</name>
    <name type="common">western corn rootworm</name>
    <dbReference type="NCBI Taxonomy" id="50390"/>
    <lineage>
        <taxon>Eukaryota</taxon>
        <taxon>Metazoa</taxon>
        <taxon>Ecdysozoa</taxon>
        <taxon>Arthropoda</taxon>
        <taxon>Hexapoda</taxon>
        <taxon>Insecta</taxon>
        <taxon>Pterygota</taxon>
        <taxon>Neoptera</taxon>
        <taxon>Endopterygota</taxon>
        <taxon>Coleoptera</taxon>
        <taxon>Polyphaga</taxon>
        <taxon>Cucujiformia</taxon>
        <taxon>Chrysomeloidea</taxon>
        <taxon>Chrysomelidae</taxon>
        <taxon>Galerucinae</taxon>
        <taxon>Diabroticina</taxon>
        <taxon>Diabroticites</taxon>
        <taxon>Diabrotica</taxon>
    </lineage>
</organism>
<evidence type="ECO:0000313" key="12">
    <source>
        <dbReference type="RefSeq" id="XP_028132243.1"/>
    </source>
</evidence>
<protein>
    <submittedName>
        <fullName evidence="12">Homeobox protein Hox-A5-like</fullName>
    </submittedName>
</protein>
<dbReference type="InterPro" id="IPR050296">
    <property type="entry name" value="Antp_homeobox"/>
</dbReference>
<feature type="DNA-binding region" description="Homeobox" evidence="7">
    <location>
        <begin position="247"/>
        <end position="306"/>
    </location>
</feature>
<dbReference type="PANTHER" id="PTHR45659:SF4">
    <property type="entry name" value="HOMEOBOX PROTEIN ABDOMINAL-A"/>
    <property type="match status" value="1"/>
</dbReference>
<dbReference type="GO" id="GO:0009952">
    <property type="term" value="P:anterior/posterior pattern specification"/>
    <property type="evidence" value="ECO:0007669"/>
    <property type="project" value="TreeGrafter"/>
</dbReference>
<dbReference type="PRINTS" id="PR00024">
    <property type="entry name" value="HOMEOBOX"/>
</dbReference>